<dbReference type="EMBL" id="BORR01000001">
    <property type="protein sequence ID" value="GIO35465.1"/>
    <property type="molecule type" value="Genomic_DNA"/>
</dbReference>
<evidence type="ECO:0000313" key="9">
    <source>
        <dbReference type="EMBL" id="GIO35465.1"/>
    </source>
</evidence>
<dbReference type="GO" id="GO:0005886">
    <property type="term" value="C:plasma membrane"/>
    <property type="evidence" value="ECO:0007669"/>
    <property type="project" value="UniProtKB-SubCell"/>
</dbReference>
<dbReference type="PANTHER" id="PTHR34582">
    <property type="entry name" value="UPF0702 TRANSMEMBRANE PROTEIN YCAP"/>
    <property type="match status" value="1"/>
</dbReference>
<feature type="transmembrane region" description="Helical" evidence="7">
    <location>
        <begin position="6"/>
        <end position="24"/>
    </location>
</feature>
<feature type="transmembrane region" description="Helical" evidence="7">
    <location>
        <begin position="57"/>
        <end position="75"/>
    </location>
</feature>
<keyword evidence="4 7" id="KW-0812">Transmembrane</keyword>
<name>A0A919XS56_9BACL</name>
<keyword evidence="5 7" id="KW-1133">Transmembrane helix</keyword>
<comment type="similarity">
    <text evidence="2">Belongs to the UPF0702 family.</text>
</comment>
<evidence type="ECO:0000256" key="1">
    <source>
        <dbReference type="ARBA" id="ARBA00004651"/>
    </source>
</evidence>
<evidence type="ECO:0000256" key="3">
    <source>
        <dbReference type="ARBA" id="ARBA00022475"/>
    </source>
</evidence>
<organism evidence="9 10">
    <name type="scientific">Paenibacillus antibioticophila</name>
    <dbReference type="NCBI Taxonomy" id="1274374"/>
    <lineage>
        <taxon>Bacteria</taxon>
        <taxon>Bacillati</taxon>
        <taxon>Bacillota</taxon>
        <taxon>Bacilli</taxon>
        <taxon>Bacillales</taxon>
        <taxon>Paenibacillaceae</taxon>
        <taxon>Paenibacillus</taxon>
    </lineage>
</organism>
<dbReference type="InterPro" id="IPR023090">
    <property type="entry name" value="UPF0702_alpha/beta_dom_sf"/>
</dbReference>
<dbReference type="InterPro" id="IPR007353">
    <property type="entry name" value="DUF421"/>
</dbReference>
<evidence type="ECO:0000256" key="6">
    <source>
        <dbReference type="ARBA" id="ARBA00023136"/>
    </source>
</evidence>
<protein>
    <submittedName>
        <fullName evidence="9">UPF0702 transmembrane protein YdfR</fullName>
    </submittedName>
</protein>
<dbReference type="Proteomes" id="UP000681162">
    <property type="component" value="Unassembled WGS sequence"/>
</dbReference>
<sequence length="191" mass="21331">MDLQWIWKSALLVVIGMILLRAAGRKSISQMSVVTTVIMISIGTTIVQPIANHHLTIAVGSASVFIVTLLVIEYLEMKFDWLERLLNGRAQVVIENGQFLPESLRKMRVTADKLEMQLRQQGIRSLSDVQLGTLEPNGQLACELVPHARPATLGDLELLLAKHLPLQADQDPLFQEVRIGRHAKPDFPDLQ</sequence>
<keyword evidence="6 7" id="KW-0472">Membrane</keyword>
<comment type="caution">
    <text evidence="9">The sequence shown here is derived from an EMBL/GenBank/DDBJ whole genome shotgun (WGS) entry which is preliminary data.</text>
</comment>
<comment type="subcellular location">
    <subcellularLocation>
        <location evidence="1">Cell membrane</location>
        <topology evidence="1">Multi-pass membrane protein</topology>
    </subcellularLocation>
</comment>
<dbReference type="AlphaFoldDB" id="A0A919XS56"/>
<evidence type="ECO:0000256" key="5">
    <source>
        <dbReference type="ARBA" id="ARBA00022989"/>
    </source>
</evidence>
<dbReference type="PANTHER" id="PTHR34582:SF2">
    <property type="entry name" value="UPF0702 TRANSMEMBRANE PROTEIN YDFR"/>
    <property type="match status" value="1"/>
</dbReference>
<evidence type="ECO:0000313" key="10">
    <source>
        <dbReference type="Proteomes" id="UP000681162"/>
    </source>
</evidence>
<evidence type="ECO:0000259" key="8">
    <source>
        <dbReference type="Pfam" id="PF04239"/>
    </source>
</evidence>
<evidence type="ECO:0000256" key="7">
    <source>
        <dbReference type="SAM" id="Phobius"/>
    </source>
</evidence>
<dbReference type="RefSeq" id="WP_212937886.1">
    <property type="nucleotide sequence ID" value="NZ_BORR01000001.1"/>
</dbReference>
<feature type="domain" description="YetF C-terminal" evidence="8">
    <location>
        <begin position="77"/>
        <end position="144"/>
    </location>
</feature>
<dbReference type="Pfam" id="PF04239">
    <property type="entry name" value="DUF421"/>
    <property type="match status" value="1"/>
</dbReference>
<dbReference type="Gene3D" id="3.30.240.20">
    <property type="entry name" value="bsu07140 like domains"/>
    <property type="match status" value="1"/>
</dbReference>
<evidence type="ECO:0000256" key="2">
    <source>
        <dbReference type="ARBA" id="ARBA00006448"/>
    </source>
</evidence>
<accession>A0A919XS56</accession>
<gene>
    <name evidence="9" type="primary">ydfR</name>
    <name evidence="9" type="ORF">J41TS12_03260</name>
</gene>
<proteinExistence type="inferred from homology"/>
<keyword evidence="10" id="KW-1185">Reference proteome</keyword>
<evidence type="ECO:0000256" key="4">
    <source>
        <dbReference type="ARBA" id="ARBA00022692"/>
    </source>
</evidence>
<keyword evidence="3" id="KW-1003">Cell membrane</keyword>
<reference evidence="9 10" key="1">
    <citation type="submission" date="2021-03" db="EMBL/GenBank/DDBJ databases">
        <title>Antimicrobial resistance genes in bacteria isolated from Japanese honey, and their potential for conferring macrolide and lincosamide resistance in the American foulbrood pathogen Paenibacillus larvae.</title>
        <authorList>
            <person name="Okamoto M."/>
            <person name="Kumagai M."/>
            <person name="Kanamori H."/>
            <person name="Takamatsu D."/>
        </authorList>
    </citation>
    <scope>NUCLEOTIDE SEQUENCE [LARGE SCALE GENOMIC DNA]</scope>
    <source>
        <strain evidence="9 10">J41TS12</strain>
    </source>
</reference>
<feature type="transmembrane region" description="Helical" evidence="7">
    <location>
        <begin position="31"/>
        <end position="51"/>
    </location>
</feature>